<gene>
    <name evidence="1" type="ORF">B0A48_05666</name>
</gene>
<dbReference type="Proteomes" id="UP000192596">
    <property type="component" value="Unassembled WGS sequence"/>
</dbReference>
<proteinExistence type="predicted"/>
<reference evidence="2" key="1">
    <citation type="submission" date="2017-03" db="EMBL/GenBank/DDBJ databases">
        <title>Genomes of endolithic fungi from Antarctica.</title>
        <authorList>
            <person name="Coleine C."/>
            <person name="Masonjones S."/>
            <person name="Stajich J.E."/>
        </authorList>
    </citation>
    <scope>NUCLEOTIDE SEQUENCE [LARGE SCALE GENOMIC DNA]</scope>
    <source>
        <strain evidence="2">CCFEE 5527</strain>
    </source>
</reference>
<dbReference type="InParanoid" id="A0A1V8TBL5"/>
<dbReference type="EMBL" id="NAJO01000011">
    <property type="protein sequence ID" value="OQO08776.1"/>
    <property type="molecule type" value="Genomic_DNA"/>
</dbReference>
<keyword evidence="2" id="KW-1185">Reference proteome</keyword>
<evidence type="ECO:0000313" key="2">
    <source>
        <dbReference type="Proteomes" id="UP000192596"/>
    </source>
</evidence>
<organism evidence="1 2">
    <name type="scientific">Cryoendolithus antarcticus</name>
    <dbReference type="NCBI Taxonomy" id="1507870"/>
    <lineage>
        <taxon>Eukaryota</taxon>
        <taxon>Fungi</taxon>
        <taxon>Dikarya</taxon>
        <taxon>Ascomycota</taxon>
        <taxon>Pezizomycotina</taxon>
        <taxon>Dothideomycetes</taxon>
        <taxon>Dothideomycetidae</taxon>
        <taxon>Cladosporiales</taxon>
        <taxon>Cladosporiaceae</taxon>
        <taxon>Cryoendolithus</taxon>
    </lineage>
</organism>
<evidence type="ECO:0000313" key="1">
    <source>
        <dbReference type="EMBL" id="OQO08776.1"/>
    </source>
</evidence>
<comment type="caution">
    <text evidence="1">The sequence shown here is derived from an EMBL/GenBank/DDBJ whole genome shotgun (WGS) entry which is preliminary data.</text>
</comment>
<name>A0A1V8TBL5_9PEZI</name>
<sequence>MHWIIRNLHKATAIIEYLLSYPTVKLRAESREDLQNEIDDALLRVIWDKETLSLLSEIILFDPGHCTSRYNHTHVELTQKCQQNALHVFEPGAVSPYQETSARDMREWWKYVDKLLRNPSKMTRFPVFPVRASIICGGSTSVAESQICYGATHSPLGICDVRVMFCFKSLPGLDLKAEYKRWDWRRFLDCPEAVRKDFVKKAMRVYDVLYMTKLQSAIGVRIRHRDLLLVEAKAQKAVGFTNNRLMEKRLPAHVLWARKLIIAAMHRERGLGLDPSTGITKAIA</sequence>
<dbReference type="AlphaFoldDB" id="A0A1V8TBL5"/>
<protein>
    <submittedName>
        <fullName evidence="1">Uncharacterized protein</fullName>
    </submittedName>
</protein>
<accession>A0A1V8TBL5</accession>